<dbReference type="Gene3D" id="3.30.300.30">
    <property type="match status" value="1"/>
</dbReference>
<dbReference type="Pfam" id="PF00501">
    <property type="entry name" value="AMP-binding"/>
    <property type="match status" value="1"/>
</dbReference>
<protein>
    <submittedName>
        <fullName evidence="3">Acyl-CoA synthetase (AMP-forming)/AMP-acid ligase II</fullName>
    </submittedName>
</protein>
<evidence type="ECO:0000313" key="4">
    <source>
        <dbReference type="Proteomes" id="UP000564677"/>
    </source>
</evidence>
<dbReference type="InterPro" id="IPR045851">
    <property type="entry name" value="AMP-bd_C_sf"/>
</dbReference>
<dbReference type="PANTHER" id="PTHR43767:SF8">
    <property type="entry name" value="LONG-CHAIN-FATTY-ACID--COA LIGASE"/>
    <property type="match status" value="1"/>
</dbReference>
<dbReference type="InterPro" id="IPR050237">
    <property type="entry name" value="ATP-dep_AMP-bd_enzyme"/>
</dbReference>
<dbReference type="PROSITE" id="PS00455">
    <property type="entry name" value="AMP_BINDING"/>
    <property type="match status" value="1"/>
</dbReference>
<name>A0A7X5ZW91_9SPHN</name>
<dbReference type="SUPFAM" id="SSF56801">
    <property type="entry name" value="Acetyl-CoA synthetase-like"/>
    <property type="match status" value="1"/>
</dbReference>
<dbReference type="InterPro" id="IPR000873">
    <property type="entry name" value="AMP-dep_synth/lig_dom"/>
</dbReference>
<evidence type="ECO:0000259" key="2">
    <source>
        <dbReference type="Pfam" id="PF00501"/>
    </source>
</evidence>
<comment type="caution">
    <text evidence="3">The sequence shown here is derived from an EMBL/GenBank/DDBJ whole genome shotgun (WGS) entry which is preliminary data.</text>
</comment>
<dbReference type="Gene3D" id="3.40.50.12780">
    <property type="entry name" value="N-terminal domain of ligase-like"/>
    <property type="match status" value="1"/>
</dbReference>
<organism evidence="3 4">
    <name type="scientific">Sphingomonas leidyi</name>
    <dbReference type="NCBI Taxonomy" id="68569"/>
    <lineage>
        <taxon>Bacteria</taxon>
        <taxon>Pseudomonadati</taxon>
        <taxon>Pseudomonadota</taxon>
        <taxon>Alphaproteobacteria</taxon>
        <taxon>Sphingomonadales</taxon>
        <taxon>Sphingomonadaceae</taxon>
        <taxon>Sphingomonas</taxon>
    </lineage>
</organism>
<accession>A0A7X5ZW91</accession>
<reference evidence="3 4" key="1">
    <citation type="submission" date="2020-03" db="EMBL/GenBank/DDBJ databases">
        <title>Genomic Encyclopedia of Type Strains, Phase IV (KMG-IV): sequencing the most valuable type-strain genomes for metagenomic binning, comparative biology and taxonomic classification.</title>
        <authorList>
            <person name="Goeker M."/>
        </authorList>
    </citation>
    <scope>NUCLEOTIDE SEQUENCE [LARGE SCALE GENOMIC DNA]</scope>
    <source>
        <strain evidence="3 4">DSM 4733</strain>
    </source>
</reference>
<dbReference type="PANTHER" id="PTHR43767">
    <property type="entry name" value="LONG-CHAIN-FATTY-ACID--COA LIGASE"/>
    <property type="match status" value="1"/>
</dbReference>
<keyword evidence="4" id="KW-1185">Reference proteome</keyword>
<dbReference type="AlphaFoldDB" id="A0A7X5ZW91"/>
<dbReference type="Proteomes" id="UP000564677">
    <property type="component" value="Unassembled WGS sequence"/>
</dbReference>
<dbReference type="RefSeq" id="WP_167300268.1">
    <property type="nucleotide sequence ID" value="NZ_JAASQV010000002.1"/>
</dbReference>
<gene>
    <name evidence="3" type="ORF">FHR20_002929</name>
</gene>
<proteinExistence type="predicted"/>
<feature type="domain" description="AMP-dependent synthetase/ligase" evidence="2">
    <location>
        <begin position="9"/>
        <end position="335"/>
    </location>
</feature>
<evidence type="ECO:0000313" key="3">
    <source>
        <dbReference type="EMBL" id="NIJ65967.1"/>
    </source>
</evidence>
<sequence>MFDRLVRFSARMSPLAVAVSNGAEHILYRDFDRIIDQAAAALDRAGVGGPELVAVSTPDAYRHLVLILACARRGVPTVSLIPQTARPMAAFTGAVKLLSDDPAHAPDLLVDAAWLADAIATPAHMLETPKRDPEALGRVQLSSGSTGEPKAVGMSWALMDRRIEHTWTRNFGYERLLSLIGPESGALPLFLWCWARGGCVLFGAPDPQFLARSLTVLQPTGMLAAPAQLAALLDALPEDATPLPGLQIAIGGAHAAPRLRDRAALRLGTVNVTYASTEAGVCTNGFAASLGNGSQVGWITPWSEIEVVDEHDNGLPHGASGRVRVRGSDVVTGYLGVESDHRFKDGWFYPGDIGSTTPNGMLHIEGREDEVMNFGGQKFLPGALEGPVLEVAGVGAVAAFALEDDDGIAQPWLAIVRNGEIEQAHLGKALAIPELPPVRIAYIDALPVTPLGKVQRERLKDAARQLAGR</sequence>
<evidence type="ECO:0000256" key="1">
    <source>
        <dbReference type="ARBA" id="ARBA00022598"/>
    </source>
</evidence>
<dbReference type="InterPro" id="IPR020845">
    <property type="entry name" value="AMP-binding_CS"/>
</dbReference>
<keyword evidence="1 3" id="KW-0436">Ligase</keyword>
<dbReference type="EMBL" id="JAASQV010000002">
    <property type="protein sequence ID" value="NIJ65967.1"/>
    <property type="molecule type" value="Genomic_DNA"/>
</dbReference>
<dbReference type="InterPro" id="IPR042099">
    <property type="entry name" value="ANL_N_sf"/>
</dbReference>
<dbReference type="GO" id="GO:0016874">
    <property type="term" value="F:ligase activity"/>
    <property type="evidence" value="ECO:0007669"/>
    <property type="project" value="UniProtKB-KW"/>
</dbReference>